<dbReference type="AlphaFoldDB" id="A0A2S9H2K4"/>
<evidence type="ECO:0000256" key="1">
    <source>
        <dbReference type="ARBA" id="ARBA00022448"/>
    </source>
</evidence>
<reference evidence="3 4" key="1">
    <citation type="submission" date="2018-02" db="EMBL/GenBank/DDBJ databases">
        <title>Solimicrobium silvestre gen. nov., sp. nov., isolated from alpine forest soil.</title>
        <authorList>
            <person name="Margesin R."/>
            <person name="Albuquerque L."/>
            <person name="Zhang D.-C."/>
            <person name="Froufe H.J.C."/>
            <person name="Severino R."/>
            <person name="Roxo I."/>
            <person name="Egas C."/>
            <person name="Da Costa M.S."/>
        </authorList>
    </citation>
    <scope>NUCLEOTIDE SEQUENCE [LARGE SCALE GENOMIC DNA]</scope>
    <source>
        <strain evidence="3 4">S20-91</strain>
    </source>
</reference>
<evidence type="ECO:0000256" key="2">
    <source>
        <dbReference type="SAM" id="Phobius"/>
    </source>
</evidence>
<keyword evidence="2" id="KW-0812">Transmembrane</keyword>
<comment type="caution">
    <text evidence="3">The sequence shown here is derived from an EMBL/GenBank/DDBJ whole genome shotgun (WGS) entry which is preliminary data.</text>
</comment>
<feature type="transmembrane region" description="Helical" evidence="2">
    <location>
        <begin position="130"/>
        <end position="150"/>
    </location>
</feature>
<evidence type="ECO:0000313" key="4">
    <source>
        <dbReference type="Proteomes" id="UP000237839"/>
    </source>
</evidence>
<dbReference type="PANTHER" id="PTHR43298:SF2">
    <property type="entry name" value="FMN_FAD EXPORTER YEEO-RELATED"/>
    <property type="match status" value="1"/>
</dbReference>
<accession>A0A2S9H2K4</accession>
<protein>
    <submittedName>
        <fullName evidence="3">MatE: MATE efflux family protein</fullName>
    </submittedName>
</protein>
<keyword evidence="2" id="KW-0472">Membrane</keyword>
<proteinExistence type="predicted"/>
<dbReference type="GO" id="GO:0005886">
    <property type="term" value="C:plasma membrane"/>
    <property type="evidence" value="ECO:0007669"/>
    <property type="project" value="TreeGrafter"/>
</dbReference>
<feature type="transmembrane region" description="Helical" evidence="2">
    <location>
        <begin position="328"/>
        <end position="349"/>
    </location>
</feature>
<dbReference type="Proteomes" id="UP000237839">
    <property type="component" value="Unassembled WGS sequence"/>
</dbReference>
<dbReference type="GO" id="GO:0042910">
    <property type="term" value="F:xenobiotic transmembrane transporter activity"/>
    <property type="evidence" value="ECO:0007669"/>
    <property type="project" value="InterPro"/>
</dbReference>
<evidence type="ECO:0000313" key="3">
    <source>
        <dbReference type="EMBL" id="PRC94209.1"/>
    </source>
</evidence>
<feature type="transmembrane region" description="Helical" evidence="2">
    <location>
        <begin position="20"/>
        <end position="45"/>
    </location>
</feature>
<sequence>MSLTDAAFVGHISSKELAAVGLSMGSLFPLLFGAIALVSTGGIFVAEAQVNKNHLEVKSSLDLSLWTCILFSPLLMFGGAMLPALFEITGQDSSIVNLSSQYLNVVIWSIPPILGFSVFRTFVAALNKNSIVFSVSLVGVVLNAVLNYILVFGKFGAPALGIVGSAISTTVSSAIMLALMALYCARRLDYRFSLSTYSVVKSFAALELLRLGGPAFGIGLIESSQFGIVTILAGQYGVNFLAATTIAIFVSDLFIVIALGLGDQLTVDIAAFAASGDRVSCRKLAIAGIGLMTLTCVPMAAACIFYPNVLVSMFLDSSNVDAASVLNISQELLAVLAVFLFADGAQVVLSRSLKGLRDTLVPMWIAATGYWIVGIGGGWWLANRAEWGGIGLWYGLAAGLTLSSVAMGFRMHFKVKSTEI</sequence>
<dbReference type="GO" id="GO:0015297">
    <property type="term" value="F:antiporter activity"/>
    <property type="evidence" value="ECO:0007669"/>
    <property type="project" value="InterPro"/>
</dbReference>
<keyword evidence="1" id="KW-0813">Transport</keyword>
<dbReference type="InterPro" id="IPR002528">
    <property type="entry name" value="MATE_fam"/>
</dbReference>
<feature type="transmembrane region" description="Helical" evidence="2">
    <location>
        <begin position="361"/>
        <end position="381"/>
    </location>
</feature>
<dbReference type="NCBIfam" id="TIGR00797">
    <property type="entry name" value="matE"/>
    <property type="match status" value="1"/>
</dbReference>
<feature type="transmembrane region" description="Helical" evidence="2">
    <location>
        <begin position="387"/>
        <end position="409"/>
    </location>
</feature>
<feature type="transmembrane region" description="Helical" evidence="2">
    <location>
        <begin position="105"/>
        <end position="123"/>
    </location>
</feature>
<dbReference type="Pfam" id="PF01554">
    <property type="entry name" value="MatE"/>
    <property type="match status" value="2"/>
</dbReference>
<feature type="transmembrane region" description="Helical" evidence="2">
    <location>
        <begin position="240"/>
        <end position="263"/>
    </location>
</feature>
<name>A0A2S9H2K4_9BURK</name>
<feature type="transmembrane region" description="Helical" evidence="2">
    <location>
        <begin position="162"/>
        <end position="185"/>
    </location>
</feature>
<keyword evidence="4" id="KW-1185">Reference proteome</keyword>
<dbReference type="InterPro" id="IPR050222">
    <property type="entry name" value="MATE_MdtK"/>
</dbReference>
<dbReference type="PANTHER" id="PTHR43298">
    <property type="entry name" value="MULTIDRUG RESISTANCE PROTEIN NORM-RELATED"/>
    <property type="match status" value="1"/>
</dbReference>
<feature type="transmembrane region" description="Helical" evidence="2">
    <location>
        <begin position="65"/>
        <end position="85"/>
    </location>
</feature>
<organism evidence="3 4">
    <name type="scientific">Solimicrobium silvestre</name>
    <dbReference type="NCBI Taxonomy" id="2099400"/>
    <lineage>
        <taxon>Bacteria</taxon>
        <taxon>Pseudomonadati</taxon>
        <taxon>Pseudomonadota</taxon>
        <taxon>Betaproteobacteria</taxon>
        <taxon>Burkholderiales</taxon>
        <taxon>Oxalobacteraceae</taxon>
        <taxon>Solimicrobium</taxon>
    </lineage>
</organism>
<keyword evidence="2" id="KW-1133">Transmembrane helix</keyword>
<feature type="transmembrane region" description="Helical" evidence="2">
    <location>
        <begin position="284"/>
        <end position="308"/>
    </location>
</feature>
<dbReference type="EMBL" id="PUGF01000003">
    <property type="protein sequence ID" value="PRC94209.1"/>
    <property type="molecule type" value="Genomic_DNA"/>
</dbReference>
<gene>
    <name evidence="3" type="ORF">S2091_0830</name>
</gene>